<protein>
    <recommendedName>
        <fullName evidence="2">CCHC-type domain-containing protein</fullName>
    </recommendedName>
</protein>
<accession>A0AAW1FGB6</accession>
<evidence type="ECO:0000256" key="1">
    <source>
        <dbReference type="PROSITE-ProRule" id="PRU00047"/>
    </source>
</evidence>
<dbReference type="Proteomes" id="UP001488805">
    <property type="component" value="Unassembled WGS sequence"/>
</dbReference>
<dbReference type="PROSITE" id="PS50158">
    <property type="entry name" value="ZF_CCHC"/>
    <property type="match status" value="1"/>
</dbReference>
<dbReference type="AlphaFoldDB" id="A0AAW1FGB6"/>
<keyword evidence="1" id="KW-0479">Metal-binding</keyword>
<feature type="domain" description="CCHC-type" evidence="2">
    <location>
        <begin position="38"/>
        <end position="53"/>
    </location>
</feature>
<dbReference type="EMBL" id="JBCEZU010000067">
    <property type="protein sequence ID" value="KAK9533253.1"/>
    <property type="molecule type" value="Genomic_DNA"/>
</dbReference>
<name>A0AAW1FGB6_ZOAVI</name>
<dbReference type="GO" id="GO:0003676">
    <property type="term" value="F:nucleic acid binding"/>
    <property type="evidence" value="ECO:0007669"/>
    <property type="project" value="InterPro"/>
</dbReference>
<proteinExistence type="predicted"/>
<organism evidence="3 4">
    <name type="scientific">Zoarces viviparus</name>
    <name type="common">Viviparous eelpout</name>
    <name type="synonym">Blennius viviparus</name>
    <dbReference type="NCBI Taxonomy" id="48416"/>
    <lineage>
        <taxon>Eukaryota</taxon>
        <taxon>Metazoa</taxon>
        <taxon>Chordata</taxon>
        <taxon>Craniata</taxon>
        <taxon>Vertebrata</taxon>
        <taxon>Euteleostomi</taxon>
        <taxon>Actinopterygii</taxon>
        <taxon>Neopterygii</taxon>
        <taxon>Teleostei</taxon>
        <taxon>Neoteleostei</taxon>
        <taxon>Acanthomorphata</taxon>
        <taxon>Eupercaria</taxon>
        <taxon>Perciformes</taxon>
        <taxon>Cottioidei</taxon>
        <taxon>Zoarcales</taxon>
        <taxon>Zoarcidae</taxon>
        <taxon>Zoarcinae</taxon>
        <taxon>Zoarces</taxon>
    </lineage>
</organism>
<dbReference type="Gene3D" id="4.10.60.10">
    <property type="entry name" value="Zinc finger, CCHC-type"/>
    <property type="match status" value="1"/>
</dbReference>
<keyword evidence="1" id="KW-0863">Zinc-finger</keyword>
<evidence type="ECO:0000313" key="4">
    <source>
        <dbReference type="Proteomes" id="UP001488805"/>
    </source>
</evidence>
<dbReference type="InterPro" id="IPR036875">
    <property type="entry name" value="Znf_CCHC_sf"/>
</dbReference>
<dbReference type="SUPFAM" id="SSF57756">
    <property type="entry name" value="Retrovirus zinc finger-like domains"/>
    <property type="match status" value="1"/>
</dbReference>
<evidence type="ECO:0000259" key="2">
    <source>
        <dbReference type="PROSITE" id="PS50158"/>
    </source>
</evidence>
<sequence>MWKPTSMPLKLRQLEKSGRGDSGLGFWVLVQNPEVRQCYRCGKLGHISWQCERLDKPMLTAKSASGPQVHFAALLGESRDRQPTCLVELNRTTPSHHLGQVWMSRMALRNCRPLKDSMEQRSYRTLPWKMS</sequence>
<comment type="caution">
    <text evidence="3">The sequence shown here is derived from an EMBL/GenBank/DDBJ whole genome shotgun (WGS) entry which is preliminary data.</text>
</comment>
<evidence type="ECO:0000313" key="3">
    <source>
        <dbReference type="EMBL" id="KAK9533253.1"/>
    </source>
</evidence>
<reference evidence="3 4" key="1">
    <citation type="journal article" date="2024" name="Genome Biol. Evol.">
        <title>Chromosome-level genome assembly of the viviparous eelpout Zoarces viviparus.</title>
        <authorList>
            <person name="Fuhrmann N."/>
            <person name="Brasseur M.V."/>
            <person name="Bakowski C.E."/>
            <person name="Podsiadlowski L."/>
            <person name="Prost S."/>
            <person name="Krehenwinkel H."/>
            <person name="Mayer C."/>
        </authorList>
    </citation>
    <scope>NUCLEOTIDE SEQUENCE [LARGE SCALE GENOMIC DNA]</scope>
    <source>
        <strain evidence="3">NO-MEL_2022_Ind0_liver</strain>
    </source>
</reference>
<keyword evidence="1" id="KW-0862">Zinc</keyword>
<dbReference type="InterPro" id="IPR001878">
    <property type="entry name" value="Znf_CCHC"/>
</dbReference>
<gene>
    <name evidence="3" type="ORF">VZT92_008384</name>
</gene>
<keyword evidence="4" id="KW-1185">Reference proteome</keyword>
<dbReference type="GO" id="GO:0008270">
    <property type="term" value="F:zinc ion binding"/>
    <property type="evidence" value="ECO:0007669"/>
    <property type="project" value="UniProtKB-KW"/>
</dbReference>